<gene>
    <name evidence="2" type="ORF">GCM10023261_10380</name>
</gene>
<organism evidence="2 3">
    <name type="scientific">Bartonella jaculi</name>
    <dbReference type="NCBI Taxonomy" id="686226"/>
    <lineage>
        <taxon>Bacteria</taxon>
        <taxon>Pseudomonadati</taxon>
        <taxon>Pseudomonadota</taxon>
        <taxon>Alphaproteobacteria</taxon>
        <taxon>Hyphomicrobiales</taxon>
        <taxon>Bartonellaceae</taxon>
        <taxon>Bartonella</taxon>
    </lineage>
</organism>
<dbReference type="Proteomes" id="UP001500864">
    <property type="component" value="Unassembled WGS sequence"/>
</dbReference>
<sequence>MKISRKMPTEHERVSETSTEVTPVLQGGKLEKKVRKNNKKTIFSYL</sequence>
<accession>A0ABP9N319</accession>
<feature type="region of interest" description="Disordered" evidence="1">
    <location>
        <begin position="1"/>
        <end position="23"/>
    </location>
</feature>
<keyword evidence="3" id="KW-1185">Reference proteome</keyword>
<protein>
    <submittedName>
        <fullName evidence="2">Uncharacterized protein</fullName>
    </submittedName>
</protein>
<name>A0ABP9N319_9HYPH</name>
<proteinExistence type="predicted"/>
<dbReference type="EMBL" id="BAABIZ010000010">
    <property type="protein sequence ID" value="GAA5108292.1"/>
    <property type="molecule type" value="Genomic_DNA"/>
</dbReference>
<evidence type="ECO:0000313" key="2">
    <source>
        <dbReference type="EMBL" id="GAA5108292.1"/>
    </source>
</evidence>
<evidence type="ECO:0000313" key="3">
    <source>
        <dbReference type="Proteomes" id="UP001500864"/>
    </source>
</evidence>
<reference evidence="3" key="1">
    <citation type="journal article" date="2019" name="Int. J. Syst. Evol. Microbiol.">
        <title>The Global Catalogue of Microorganisms (GCM) 10K type strain sequencing project: providing services to taxonomists for standard genome sequencing and annotation.</title>
        <authorList>
            <consortium name="The Broad Institute Genomics Platform"/>
            <consortium name="The Broad Institute Genome Sequencing Center for Infectious Disease"/>
            <person name="Wu L."/>
            <person name="Ma J."/>
        </authorList>
    </citation>
    <scope>NUCLEOTIDE SEQUENCE [LARGE SCALE GENOMIC DNA]</scope>
    <source>
        <strain evidence="3">JCM 17712</strain>
    </source>
</reference>
<evidence type="ECO:0000256" key="1">
    <source>
        <dbReference type="SAM" id="MobiDB-lite"/>
    </source>
</evidence>
<comment type="caution">
    <text evidence="2">The sequence shown here is derived from an EMBL/GenBank/DDBJ whole genome shotgun (WGS) entry which is preliminary data.</text>
</comment>